<feature type="compositionally biased region" description="Polar residues" evidence="1">
    <location>
        <begin position="62"/>
        <end position="75"/>
    </location>
</feature>
<protein>
    <submittedName>
        <fullName evidence="2">Zinc finger CCHC domain-containing protein 10-like</fullName>
    </submittedName>
</protein>
<dbReference type="EMBL" id="VUJU01002801">
    <property type="protein sequence ID" value="KAF0760055.1"/>
    <property type="molecule type" value="Genomic_DNA"/>
</dbReference>
<gene>
    <name evidence="2" type="ORF">FWK35_00022245</name>
</gene>
<feature type="compositionally biased region" description="Acidic residues" evidence="1">
    <location>
        <begin position="82"/>
        <end position="92"/>
    </location>
</feature>
<feature type="region of interest" description="Disordered" evidence="1">
    <location>
        <begin position="62"/>
        <end position="131"/>
    </location>
</feature>
<proteinExistence type="predicted"/>
<comment type="caution">
    <text evidence="2">The sequence shown here is derived from an EMBL/GenBank/DDBJ whole genome shotgun (WGS) entry which is preliminary data.</text>
</comment>
<feature type="compositionally biased region" description="Polar residues" evidence="1">
    <location>
        <begin position="122"/>
        <end position="131"/>
    </location>
</feature>
<name>A0A6G0YR95_APHCR</name>
<dbReference type="Proteomes" id="UP000478052">
    <property type="component" value="Unassembled WGS sequence"/>
</dbReference>
<evidence type="ECO:0000313" key="2">
    <source>
        <dbReference type="EMBL" id="KAF0760055.1"/>
    </source>
</evidence>
<dbReference type="OrthoDB" id="6619354at2759"/>
<accession>A0A6G0YR95</accession>
<reference evidence="2 3" key="1">
    <citation type="submission" date="2019-08" db="EMBL/GenBank/DDBJ databases">
        <title>Whole genome of Aphis craccivora.</title>
        <authorList>
            <person name="Voronova N.V."/>
            <person name="Shulinski R.S."/>
            <person name="Bandarenka Y.V."/>
            <person name="Zhorov D.G."/>
            <person name="Warner D."/>
        </authorList>
    </citation>
    <scope>NUCLEOTIDE SEQUENCE [LARGE SCALE GENOMIC DNA]</scope>
    <source>
        <strain evidence="2">180601</strain>
        <tissue evidence="2">Whole Body</tissue>
    </source>
</reference>
<sequence>MDQDEPCLAPQLCIRCRSYDLGRHVAVVSNADPCTCTDDETCPHNKKTNARQLLVLRKKISLQHQQAPSTTNEGSKTIDCGMESDEDDDDDCSSSSSSSTTSCSSCSSDDTTTSESEDCDSITCTTANSSQ</sequence>
<keyword evidence="3" id="KW-1185">Reference proteome</keyword>
<evidence type="ECO:0000256" key="1">
    <source>
        <dbReference type="SAM" id="MobiDB-lite"/>
    </source>
</evidence>
<organism evidence="2 3">
    <name type="scientific">Aphis craccivora</name>
    <name type="common">Cowpea aphid</name>
    <dbReference type="NCBI Taxonomy" id="307492"/>
    <lineage>
        <taxon>Eukaryota</taxon>
        <taxon>Metazoa</taxon>
        <taxon>Ecdysozoa</taxon>
        <taxon>Arthropoda</taxon>
        <taxon>Hexapoda</taxon>
        <taxon>Insecta</taxon>
        <taxon>Pterygota</taxon>
        <taxon>Neoptera</taxon>
        <taxon>Paraneoptera</taxon>
        <taxon>Hemiptera</taxon>
        <taxon>Sternorrhyncha</taxon>
        <taxon>Aphidomorpha</taxon>
        <taxon>Aphidoidea</taxon>
        <taxon>Aphididae</taxon>
        <taxon>Aphidini</taxon>
        <taxon>Aphis</taxon>
        <taxon>Aphis</taxon>
    </lineage>
</organism>
<evidence type="ECO:0000313" key="3">
    <source>
        <dbReference type="Proteomes" id="UP000478052"/>
    </source>
</evidence>
<dbReference type="AlphaFoldDB" id="A0A6G0YR95"/>
<feature type="compositionally biased region" description="Low complexity" evidence="1">
    <location>
        <begin position="93"/>
        <end position="114"/>
    </location>
</feature>